<dbReference type="Pfam" id="PF23452">
    <property type="entry name" value="HPAT"/>
    <property type="match status" value="1"/>
</dbReference>
<dbReference type="InterPro" id="IPR056508">
    <property type="entry name" value="HPAT-like"/>
</dbReference>
<keyword evidence="6" id="KW-0472">Membrane</keyword>
<dbReference type="Proteomes" id="UP000660262">
    <property type="component" value="Unassembled WGS sequence"/>
</dbReference>
<accession>A0A830I4D3</accession>
<keyword evidence="10" id="KW-1185">Reference proteome</keyword>
<evidence type="ECO:0000256" key="7">
    <source>
        <dbReference type="SAM" id="MobiDB-lite"/>
    </source>
</evidence>
<evidence type="ECO:0000256" key="4">
    <source>
        <dbReference type="ARBA" id="ARBA00022692"/>
    </source>
</evidence>
<keyword evidence="4" id="KW-0812">Transmembrane</keyword>
<comment type="subcellular location">
    <subcellularLocation>
        <location evidence="1">Membrane</location>
        <topology evidence="1">Single-pass membrane protein</topology>
    </subcellularLocation>
</comment>
<evidence type="ECO:0000256" key="1">
    <source>
        <dbReference type="ARBA" id="ARBA00004167"/>
    </source>
</evidence>
<feature type="region of interest" description="Disordered" evidence="7">
    <location>
        <begin position="59"/>
        <end position="84"/>
    </location>
</feature>
<evidence type="ECO:0000256" key="6">
    <source>
        <dbReference type="ARBA" id="ARBA00023136"/>
    </source>
</evidence>
<dbReference type="AlphaFoldDB" id="A0A830I4D3"/>
<sequence>MALPRSFPLLFATFLASLFCVFNITSFFLSSSVRNSGVVLSRARLVLKSSASAAASSSAASLPSSSSPPPPPSPPLPFLSPPPPPVKDDPLDFTSASARAKRRYGENIKPRVTGRKFHTVITANNAKYVEWQTRIAYHYWKEMKAKFPDSDVGGFTRILHGGHKDNLMDDIPTYVAKPLPGGNMGYVVLDRPYAFVQWLRDVDIEEDYIFMTEPDHILVRPLENLAPSEDVGAAFPFFYINVKQFESTVQRFNDKGVPLEDMAPIGNSPVILHKSKLKEIAPLWSDLAVRLKQDGQAVKDFGWVLEMYAFSIASAQVGIKYELRLDFMVQPPWDTQFLRKCVGPSEQGYRENCQDEHVWILHYTYGNDYTLEGEFTPGKYGAWRFDKRSYMATYPAFPLEMPPKQLALPGPKQNVIVWTLIEKLNEAAKALNI</sequence>
<comment type="caution">
    <text evidence="9">The sequence shown here is derived from an EMBL/GenBank/DDBJ whole genome shotgun (WGS) entry which is preliminary data.</text>
</comment>
<organism evidence="9 10">
    <name type="scientific">Pycnococcus provasolii</name>
    <dbReference type="NCBI Taxonomy" id="41880"/>
    <lineage>
        <taxon>Eukaryota</taxon>
        <taxon>Viridiplantae</taxon>
        <taxon>Chlorophyta</taxon>
        <taxon>Pseudoscourfieldiophyceae</taxon>
        <taxon>Pseudoscourfieldiales</taxon>
        <taxon>Pycnococcaceae</taxon>
        <taxon>Pycnococcus</taxon>
    </lineage>
</organism>
<keyword evidence="5" id="KW-1133">Transmembrane helix</keyword>
<protein>
    <recommendedName>
        <fullName evidence="8">Hydroxyproline O-arabinosyltransferase-like domain-containing protein</fullName>
    </recommendedName>
</protein>
<dbReference type="GO" id="GO:0016020">
    <property type="term" value="C:membrane"/>
    <property type="evidence" value="ECO:0007669"/>
    <property type="project" value="UniProtKB-SubCell"/>
</dbReference>
<evidence type="ECO:0000256" key="3">
    <source>
        <dbReference type="ARBA" id="ARBA00022679"/>
    </source>
</evidence>
<feature type="compositionally biased region" description="Pro residues" evidence="7">
    <location>
        <begin position="66"/>
        <end position="84"/>
    </location>
</feature>
<keyword evidence="2" id="KW-0328">Glycosyltransferase</keyword>
<name>A0A830I4D3_9CHLO</name>
<dbReference type="OrthoDB" id="10259977at2759"/>
<dbReference type="PANTHER" id="PTHR31485:SF4">
    <property type="entry name" value="HYDROXYPROLINE O-ARABINOSYLTRANSFERASE RDN1"/>
    <property type="match status" value="1"/>
</dbReference>
<evidence type="ECO:0000256" key="2">
    <source>
        <dbReference type="ARBA" id="ARBA00022676"/>
    </source>
</evidence>
<evidence type="ECO:0000256" key="5">
    <source>
        <dbReference type="ARBA" id="ARBA00022989"/>
    </source>
</evidence>
<evidence type="ECO:0000313" key="10">
    <source>
        <dbReference type="Proteomes" id="UP000660262"/>
    </source>
</evidence>
<keyword evidence="3" id="KW-0808">Transferase</keyword>
<evidence type="ECO:0000313" key="9">
    <source>
        <dbReference type="EMBL" id="GHP11869.1"/>
    </source>
</evidence>
<proteinExistence type="predicted"/>
<dbReference type="GO" id="GO:0016757">
    <property type="term" value="F:glycosyltransferase activity"/>
    <property type="evidence" value="ECO:0007669"/>
    <property type="project" value="UniProtKB-KW"/>
</dbReference>
<dbReference type="InterPro" id="IPR044845">
    <property type="entry name" value="HPAT/SRGT1-like"/>
</dbReference>
<dbReference type="EMBL" id="BNJQ01000037">
    <property type="protein sequence ID" value="GHP11869.1"/>
    <property type="molecule type" value="Genomic_DNA"/>
</dbReference>
<gene>
    <name evidence="9" type="ORF">PPROV_001059600</name>
</gene>
<reference evidence="9" key="1">
    <citation type="submission" date="2020-10" db="EMBL/GenBank/DDBJ databases">
        <title>Unveiling of a novel bifunctional photoreceptor, Dualchrome1, isolated from a cosmopolitan green alga.</title>
        <authorList>
            <person name="Suzuki S."/>
            <person name="Kawachi M."/>
        </authorList>
    </citation>
    <scope>NUCLEOTIDE SEQUENCE</scope>
    <source>
        <strain evidence="9">NIES 2893</strain>
    </source>
</reference>
<feature type="domain" description="Hydroxyproline O-arabinosyltransferase-like" evidence="8">
    <location>
        <begin position="117"/>
        <end position="431"/>
    </location>
</feature>
<dbReference type="PANTHER" id="PTHR31485">
    <property type="entry name" value="PEPTIDYL SERINE ALPHA-GALACTOSYLTRANSFERASE"/>
    <property type="match status" value="1"/>
</dbReference>
<evidence type="ECO:0000259" key="8">
    <source>
        <dbReference type="Pfam" id="PF23452"/>
    </source>
</evidence>